<protein>
    <submittedName>
        <fullName evidence="3">Uncharacterized protein</fullName>
    </submittedName>
</protein>
<keyword evidence="4" id="KW-1185">Reference proteome</keyword>
<dbReference type="AlphaFoldDB" id="A0A1I2HQW1"/>
<proteinExistence type="predicted"/>
<reference evidence="4" key="1">
    <citation type="submission" date="2016-10" db="EMBL/GenBank/DDBJ databases">
        <authorList>
            <person name="Varghese N."/>
            <person name="Submissions S."/>
        </authorList>
    </citation>
    <scope>NUCLEOTIDE SEQUENCE [LARGE SCALE GENOMIC DNA]</scope>
    <source>
        <strain evidence="4">ATCC 25963</strain>
    </source>
</reference>
<sequence>MASHTWFSGALTAIFLLSLPACGDSTATTTATTVATTESSGPNTGTETSTDTTTTTTTATTEAVTTTGPTTGPTTSTTSAPETSTGPLTTGETTAVSATTSETGGETTSAVTTETGGETTTTTTSETTDETTGEPMGATCEQDSDCQVYTDCCTCDVLAAGEQPPACDILECFVDVCSTYDLTPQPPVCRFGRCTFAEVTCNPTAVTCKSQPPNCPLGTLPSVAGDCWSGKCTPVEACNWAPDCATCKTDPTDPLVCVLKGQKGAYHVCEPKPVACGDAPEIDCTCGQEICDASPPHTTCNDLTPGIECACPFC</sequence>
<dbReference type="Proteomes" id="UP000199400">
    <property type="component" value="Unassembled WGS sequence"/>
</dbReference>
<evidence type="ECO:0000256" key="2">
    <source>
        <dbReference type="SAM" id="SignalP"/>
    </source>
</evidence>
<gene>
    <name evidence="3" type="ORF">SAMN02745121_08129</name>
</gene>
<keyword evidence="2" id="KW-0732">Signal</keyword>
<feature type="signal peptide" evidence="2">
    <location>
        <begin position="1"/>
        <end position="23"/>
    </location>
</feature>
<evidence type="ECO:0000256" key="1">
    <source>
        <dbReference type="SAM" id="MobiDB-lite"/>
    </source>
</evidence>
<evidence type="ECO:0000313" key="3">
    <source>
        <dbReference type="EMBL" id="SFF32072.1"/>
    </source>
</evidence>
<dbReference type="RefSeq" id="WP_096327645.1">
    <property type="nucleotide sequence ID" value="NZ_FOMX01000046.1"/>
</dbReference>
<organism evidence="3 4">
    <name type="scientific">Nannocystis exedens</name>
    <dbReference type="NCBI Taxonomy" id="54"/>
    <lineage>
        <taxon>Bacteria</taxon>
        <taxon>Pseudomonadati</taxon>
        <taxon>Myxococcota</taxon>
        <taxon>Polyangia</taxon>
        <taxon>Nannocystales</taxon>
        <taxon>Nannocystaceae</taxon>
        <taxon>Nannocystis</taxon>
    </lineage>
</organism>
<dbReference type="OrthoDB" id="5540806at2"/>
<feature type="region of interest" description="Disordered" evidence="1">
    <location>
        <begin position="33"/>
        <end position="141"/>
    </location>
</feature>
<feature type="compositionally biased region" description="Low complexity" evidence="1">
    <location>
        <begin position="44"/>
        <end position="126"/>
    </location>
</feature>
<dbReference type="STRING" id="54.SAMN02745121_08129"/>
<feature type="chain" id="PRO_5011692976" evidence="2">
    <location>
        <begin position="24"/>
        <end position="314"/>
    </location>
</feature>
<name>A0A1I2HQW1_9BACT</name>
<accession>A0A1I2HQW1</accession>
<evidence type="ECO:0000313" key="4">
    <source>
        <dbReference type="Proteomes" id="UP000199400"/>
    </source>
</evidence>
<dbReference type="EMBL" id="FOMX01000046">
    <property type="protein sequence ID" value="SFF32072.1"/>
    <property type="molecule type" value="Genomic_DNA"/>
</dbReference>